<organism evidence="7 8">
    <name type="scientific">Fannyhessea vaginae PB189-T1-4</name>
    <dbReference type="NCBI Taxonomy" id="866774"/>
    <lineage>
        <taxon>Bacteria</taxon>
        <taxon>Bacillati</taxon>
        <taxon>Actinomycetota</taxon>
        <taxon>Coriobacteriia</taxon>
        <taxon>Coriobacteriales</taxon>
        <taxon>Atopobiaceae</taxon>
        <taxon>Fannyhessea</taxon>
    </lineage>
</organism>
<dbReference type="HAMAP" id="MF_01543">
    <property type="entry name" value="FTHFS"/>
    <property type="match status" value="1"/>
</dbReference>
<sequence>MLTQQQSYNKATTERDLLMTTAPFVSDEDIARATTLHPISDIAAQLDIPSCALMPYGSYKAKIDTAALSPKDARNGALVLVSAINPTPAGEGKTTVSIALADALHEQHVRVALALREPSLGPVFGMKGGAAGGGHAQIAPMDDINLHFTGDFHAIESANNLLSAAIDNHIHQGNALDIDPRRVVWRRCMDVNDRQLRHIITGLGGATSGTPREEGFDITAASEVMAVFCLATDMNDLRARLDNMLVAYTYTKKPVFAKDLQVTGAMCALLRDALRPNLVQTLFHTPAFVHGGPFANIAHGCNTLIATRAALTCADIAITEAGFGADLGCEKFIDIVAPQLGRMPSCVVLVATLKALKYHGGCDASSWNAPNMDALKAGFANLKHHIETITTKAALPCVVALNVYATDKEDELAWVEQACAELGVRALPVTSWADGPKGARALASAVQQLVDAKNVGSDVVAHTLYNQTDSICAKIERIATAWYGADAVEYTPAARTQIKDIEAAISRPLGVCIAKTQYSISDDPHKLGASSHTVLHVREVRVSAGAGFVVVACARTMTMPGLGKHPAFESIYVDESNTIRGIF</sequence>
<dbReference type="NCBIfam" id="NF010030">
    <property type="entry name" value="PRK13505.1"/>
    <property type="match status" value="1"/>
</dbReference>
<evidence type="ECO:0000256" key="5">
    <source>
        <dbReference type="ARBA" id="ARBA00022840"/>
    </source>
</evidence>
<protein>
    <recommendedName>
        <fullName evidence="6">Formate--tetrahydrofolate ligase</fullName>
        <ecNumber evidence="6">6.3.4.3</ecNumber>
    </recommendedName>
    <alternativeName>
        <fullName evidence="6">Formyltetrahydrofolate synthetase</fullName>
        <shortName evidence="6">FHS</shortName>
        <shortName evidence="6">FTHFS</shortName>
    </alternativeName>
</protein>
<keyword evidence="8" id="KW-1185">Reference proteome</keyword>
<gene>
    <name evidence="6 7" type="primary">fhs</name>
    <name evidence="7" type="ORF">HMPREF9248_0937</name>
</gene>
<comment type="catalytic activity">
    <reaction evidence="6">
        <text>(6S)-5,6,7,8-tetrahydrofolate + formate + ATP = (6R)-10-formyltetrahydrofolate + ADP + phosphate</text>
        <dbReference type="Rhea" id="RHEA:20221"/>
        <dbReference type="ChEBI" id="CHEBI:15740"/>
        <dbReference type="ChEBI" id="CHEBI:30616"/>
        <dbReference type="ChEBI" id="CHEBI:43474"/>
        <dbReference type="ChEBI" id="CHEBI:57453"/>
        <dbReference type="ChEBI" id="CHEBI:195366"/>
        <dbReference type="ChEBI" id="CHEBI:456216"/>
        <dbReference type="EC" id="6.3.4.3"/>
    </reaction>
</comment>
<dbReference type="SUPFAM" id="SSF52540">
    <property type="entry name" value="P-loop containing nucleoside triphosphate hydrolases"/>
    <property type="match status" value="1"/>
</dbReference>
<keyword evidence="5 6" id="KW-0067">ATP-binding</keyword>
<dbReference type="Pfam" id="PF01268">
    <property type="entry name" value="FTHFS"/>
    <property type="match status" value="1"/>
</dbReference>
<dbReference type="InterPro" id="IPR000559">
    <property type="entry name" value="Formate_THF_ligase"/>
</dbReference>
<keyword evidence="4 6" id="KW-0547">Nucleotide-binding</keyword>
<evidence type="ECO:0000256" key="2">
    <source>
        <dbReference type="ARBA" id="ARBA00022563"/>
    </source>
</evidence>
<evidence type="ECO:0000256" key="4">
    <source>
        <dbReference type="ARBA" id="ARBA00022741"/>
    </source>
</evidence>
<comment type="pathway">
    <text evidence="1 6">One-carbon metabolism; tetrahydrofolate interconversion.</text>
</comment>
<dbReference type="InterPro" id="IPR020628">
    <property type="entry name" value="Formate_THF_ligase_CS"/>
</dbReference>
<evidence type="ECO:0000313" key="7">
    <source>
        <dbReference type="EMBL" id="EFL44350.1"/>
    </source>
</evidence>
<accession>A0ABN0B0M1</accession>
<evidence type="ECO:0000313" key="8">
    <source>
        <dbReference type="Proteomes" id="UP000004431"/>
    </source>
</evidence>
<comment type="similarity">
    <text evidence="6">Belongs to the formate--tetrahydrofolate ligase family.</text>
</comment>
<dbReference type="Gene3D" id="3.10.410.10">
    <property type="entry name" value="Formyltetrahydrofolate synthetase, domain 3"/>
    <property type="match status" value="1"/>
</dbReference>
<dbReference type="Gene3D" id="3.40.50.300">
    <property type="entry name" value="P-loop containing nucleotide triphosphate hydrolases"/>
    <property type="match status" value="1"/>
</dbReference>
<dbReference type="Proteomes" id="UP000004431">
    <property type="component" value="Unassembled WGS sequence"/>
</dbReference>
<dbReference type="Gene3D" id="3.30.1510.10">
    <property type="entry name" value="Domain 2, N(10)-formyltetrahydrofolate synthetase"/>
    <property type="match status" value="1"/>
</dbReference>
<dbReference type="EMBL" id="AEDQ01000017">
    <property type="protein sequence ID" value="EFL44350.1"/>
    <property type="molecule type" value="Genomic_DNA"/>
</dbReference>
<dbReference type="GO" id="GO:0004329">
    <property type="term" value="F:formate-tetrahydrofolate ligase activity"/>
    <property type="evidence" value="ECO:0007669"/>
    <property type="project" value="UniProtKB-EC"/>
</dbReference>
<comment type="caution">
    <text evidence="7">The sequence shown here is derived from an EMBL/GenBank/DDBJ whole genome shotgun (WGS) entry which is preliminary data.</text>
</comment>
<reference evidence="7 8" key="1">
    <citation type="submission" date="2010-08" db="EMBL/GenBank/DDBJ databases">
        <authorList>
            <person name="Durkin A.S."/>
            <person name="Madupu R."/>
            <person name="Torralba M."/>
            <person name="Gillis M."/>
            <person name="Methe B."/>
            <person name="Sutton G."/>
            <person name="Nelson K.E."/>
        </authorList>
    </citation>
    <scope>NUCLEOTIDE SEQUENCE [LARGE SCALE GENOMIC DNA]</scope>
    <source>
        <strain evidence="7 8">PB189-T1-4</strain>
    </source>
</reference>
<feature type="binding site" evidence="6">
    <location>
        <begin position="87"/>
        <end position="94"/>
    </location>
    <ligand>
        <name>ATP</name>
        <dbReference type="ChEBI" id="CHEBI:30616"/>
    </ligand>
</feature>
<dbReference type="InterPro" id="IPR027417">
    <property type="entry name" value="P-loop_NTPase"/>
</dbReference>
<dbReference type="PROSITE" id="PS00721">
    <property type="entry name" value="FTHFS_1"/>
    <property type="match status" value="1"/>
</dbReference>
<evidence type="ECO:0000256" key="1">
    <source>
        <dbReference type="ARBA" id="ARBA00004777"/>
    </source>
</evidence>
<proteinExistence type="inferred from homology"/>
<evidence type="ECO:0000256" key="3">
    <source>
        <dbReference type="ARBA" id="ARBA00022598"/>
    </source>
</evidence>
<dbReference type="EC" id="6.3.4.3" evidence="6"/>
<evidence type="ECO:0000256" key="6">
    <source>
        <dbReference type="HAMAP-Rule" id="MF_01543"/>
    </source>
</evidence>
<keyword evidence="2 6" id="KW-0554">One-carbon metabolism</keyword>
<name>A0ABN0B0M1_9ACTN</name>
<keyword evidence="3 6" id="KW-0436">Ligase</keyword>